<feature type="transmembrane region" description="Helical" evidence="1">
    <location>
        <begin position="159"/>
        <end position="177"/>
    </location>
</feature>
<evidence type="ECO:0000313" key="3">
    <source>
        <dbReference type="Proteomes" id="UP000510821"/>
    </source>
</evidence>
<protein>
    <submittedName>
        <fullName evidence="2">Uncharacterized protein</fullName>
    </submittedName>
</protein>
<gene>
    <name evidence="2" type="ORF">Sv326_1159</name>
</gene>
<keyword evidence="1" id="KW-1133">Transmembrane helix</keyword>
<proteinExistence type="predicted"/>
<evidence type="ECO:0000313" key="2">
    <source>
        <dbReference type="EMBL" id="QLJ53334.1"/>
    </source>
</evidence>
<feature type="transmembrane region" description="Helical" evidence="1">
    <location>
        <begin position="122"/>
        <end position="139"/>
    </location>
</feature>
<evidence type="ECO:0000256" key="1">
    <source>
        <dbReference type="SAM" id="Phobius"/>
    </source>
</evidence>
<dbReference type="EMBL" id="CP058998">
    <property type="protein sequence ID" value="QLJ53334.1"/>
    <property type="molecule type" value="Genomic_DNA"/>
</dbReference>
<feature type="transmembrane region" description="Helical" evidence="1">
    <location>
        <begin position="42"/>
        <end position="70"/>
    </location>
</feature>
<dbReference type="KEGG" id="flt:Sv326_1159"/>
<name>A0A7D5XIM7_FERL1</name>
<keyword evidence="1" id="KW-0472">Membrane</keyword>
<keyword evidence="1" id="KW-0812">Transmembrane</keyword>
<feature type="transmembrane region" description="Helical" evidence="1">
    <location>
        <begin position="12"/>
        <end position="30"/>
    </location>
</feature>
<dbReference type="Proteomes" id="UP000510821">
    <property type="component" value="Chromosome"/>
</dbReference>
<accession>A0A7D5XIM7</accession>
<sequence>MKFKRWTTKHHKFLLFVLVVSCSLWLWLSGTIEKFVLRLGDYGYLGAFVGGFFYSYGVTSPFSVVLFAALAENVNMTVAAVLGGLSAMVSDYLIFKSVEESLKKPVRINHHKIKIPKIKSKLFLILSLPLAAFIIGSPLPDELAAALLGLEGFDDKAFILISFAFNSLGLLVIMLLAKTLV</sequence>
<reference evidence="3" key="1">
    <citation type="submission" date="2020-07" db="EMBL/GenBank/DDBJ databases">
        <title>Metabolic diversity and evolutionary history of the archaeal phylum ###Micrarchaeota### uncovered from a freshwater lake metagenome.</title>
        <authorList>
            <person name="Kadnikov V.V."/>
            <person name="Savvichev A.S."/>
            <person name="Mardanov A.V."/>
            <person name="Beletsky A.V."/>
            <person name="Chupakov A.V."/>
            <person name="Kokryatskaya N.M."/>
            <person name="Pimenov N.V."/>
            <person name="Ravin N.V."/>
        </authorList>
    </citation>
    <scope>NUCLEOTIDE SEQUENCE [LARGE SCALE GENOMIC DNA]</scope>
</reference>
<dbReference type="AlphaFoldDB" id="A0A7D5XIM7"/>
<organism evidence="2 3">
    <name type="scientific">Fermentimicrarchaeum limneticum</name>
    <dbReference type="NCBI Taxonomy" id="2795018"/>
    <lineage>
        <taxon>Archaea</taxon>
        <taxon>Candidatus Micrarchaeota</taxon>
        <taxon>Candidatus Fermentimicrarchaeales</taxon>
        <taxon>Candidatus Fermentimicrarchaeaceae</taxon>
        <taxon>Candidatus Fermentimicrarchaeum</taxon>
    </lineage>
</organism>